<gene>
    <name evidence="2" type="ORF">BDV29DRAFT_170696</name>
</gene>
<sequence>MERCMVGPRVKGTFSHPAILIAWPSFQDPGVREWRHRQMYFFFIYYLFFFPSQRAFKKINYGMF</sequence>
<dbReference type="AlphaFoldDB" id="A0A5N5XAD7"/>
<keyword evidence="1" id="KW-0812">Transmembrane</keyword>
<keyword evidence="1" id="KW-1133">Transmembrane helix</keyword>
<protein>
    <submittedName>
        <fullName evidence="2">Uncharacterized protein</fullName>
    </submittedName>
</protein>
<evidence type="ECO:0000313" key="2">
    <source>
        <dbReference type="EMBL" id="KAB8076210.1"/>
    </source>
</evidence>
<evidence type="ECO:0000313" key="3">
    <source>
        <dbReference type="Proteomes" id="UP000326565"/>
    </source>
</evidence>
<dbReference type="Proteomes" id="UP000326565">
    <property type="component" value="Unassembled WGS sequence"/>
</dbReference>
<organism evidence="2 3">
    <name type="scientific">Aspergillus leporis</name>
    <dbReference type="NCBI Taxonomy" id="41062"/>
    <lineage>
        <taxon>Eukaryota</taxon>
        <taxon>Fungi</taxon>
        <taxon>Dikarya</taxon>
        <taxon>Ascomycota</taxon>
        <taxon>Pezizomycotina</taxon>
        <taxon>Eurotiomycetes</taxon>
        <taxon>Eurotiomycetidae</taxon>
        <taxon>Eurotiales</taxon>
        <taxon>Aspergillaceae</taxon>
        <taxon>Aspergillus</taxon>
        <taxon>Aspergillus subgen. Circumdati</taxon>
    </lineage>
</organism>
<accession>A0A5N5XAD7</accession>
<evidence type="ECO:0000256" key="1">
    <source>
        <dbReference type="SAM" id="Phobius"/>
    </source>
</evidence>
<dbReference type="EMBL" id="ML732184">
    <property type="protein sequence ID" value="KAB8076210.1"/>
    <property type="molecule type" value="Genomic_DNA"/>
</dbReference>
<name>A0A5N5XAD7_9EURO</name>
<dbReference type="OrthoDB" id="10493839at2759"/>
<keyword evidence="3" id="KW-1185">Reference proteome</keyword>
<keyword evidence="1" id="KW-0472">Membrane</keyword>
<reference evidence="2 3" key="1">
    <citation type="submission" date="2019-04" db="EMBL/GenBank/DDBJ databases">
        <title>Friends and foes A comparative genomics study of 23 Aspergillus species from section Flavi.</title>
        <authorList>
            <consortium name="DOE Joint Genome Institute"/>
            <person name="Kjaerbolling I."/>
            <person name="Vesth T."/>
            <person name="Frisvad J.C."/>
            <person name="Nybo J.L."/>
            <person name="Theobald S."/>
            <person name="Kildgaard S."/>
            <person name="Isbrandt T."/>
            <person name="Kuo A."/>
            <person name="Sato A."/>
            <person name="Lyhne E.K."/>
            <person name="Kogle M.E."/>
            <person name="Wiebenga A."/>
            <person name="Kun R.S."/>
            <person name="Lubbers R.J."/>
            <person name="Makela M.R."/>
            <person name="Barry K."/>
            <person name="Chovatia M."/>
            <person name="Clum A."/>
            <person name="Daum C."/>
            <person name="Haridas S."/>
            <person name="He G."/>
            <person name="LaButti K."/>
            <person name="Lipzen A."/>
            <person name="Mondo S."/>
            <person name="Riley R."/>
            <person name="Salamov A."/>
            <person name="Simmons B.A."/>
            <person name="Magnuson J.K."/>
            <person name="Henrissat B."/>
            <person name="Mortensen U.H."/>
            <person name="Larsen T.O."/>
            <person name="Devries R.P."/>
            <person name="Grigoriev I.V."/>
            <person name="Machida M."/>
            <person name="Baker S.E."/>
            <person name="Andersen M.R."/>
        </authorList>
    </citation>
    <scope>NUCLEOTIDE SEQUENCE [LARGE SCALE GENOMIC DNA]</scope>
    <source>
        <strain evidence="2 3">CBS 151.66</strain>
    </source>
</reference>
<feature type="transmembrane region" description="Helical" evidence="1">
    <location>
        <begin position="39"/>
        <end position="56"/>
    </location>
</feature>
<proteinExistence type="predicted"/>